<organism evidence="1 2">
    <name type="scientific">Nicotiana tabacum</name>
    <name type="common">Common tobacco</name>
    <dbReference type="NCBI Taxonomy" id="4097"/>
    <lineage>
        <taxon>Eukaryota</taxon>
        <taxon>Viridiplantae</taxon>
        <taxon>Streptophyta</taxon>
        <taxon>Embryophyta</taxon>
        <taxon>Tracheophyta</taxon>
        <taxon>Spermatophyta</taxon>
        <taxon>Magnoliopsida</taxon>
        <taxon>eudicotyledons</taxon>
        <taxon>Gunneridae</taxon>
        <taxon>Pentapetalae</taxon>
        <taxon>asterids</taxon>
        <taxon>lamiids</taxon>
        <taxon>Solanales</taxon>
        <taxon>Solanaceae</taxon>
        <taxon>Nicotianoideae</taxon>
        <taxon>Nicotianeae</taxon>
        <taxon>Nicotiana</taxon>
    </lineage>
</organism>
<name>A0AC58UBQ3_TOBAC</name>
<dbReference type="RefSeq" id="XP_075106910.1">
    <property type="nucleotide sequence ID" value="XM_075250809.1"/>
</dbReference>
<evidence type="ECO:0000313" key="1">
    <source>
        <dbReference type="Proteomes" id="UP000790787"/>
    </source>
</evidence>
<sequence length="517" mass="59242">MYGSSSIHNQASIEVVRLLLNQGLAFRGHREDESSLNKGNFLEILSWYAERCDKIRDLVLKKTPKNDQLTSHKIQKDIIIACKIETVKAIMDDLNGDFFALLVDESYDVSRKEQLAICYDGASNMQGDLRGLKTLIQQESKSAYFIHYFAHQLQLTLVAVSKKCLEVGELVLLVSNVLNIMGGSFKLMDDLRESQAEKVQEVLDMGELETGRGLNQELGLARAADTRWGSHYKSFKNFISMFGSIIDVLDTIVVDARTLEERAKAKGYLSTCQTFEVAFMLYLMRDVLGITNELNTSLQKKEQDIANAILLVEVAKRRSRCKVADYTILHHYRVDIFFKIIDWQVQELNARFNEVTTNLLVGVVCLNPVDSFSSFDIKKILRMAQLYPDDIDENITVTLKNQLETYIVDIRDVDERFSNLQGLVDLSETLVKTKKHLNYPFVFRLVKFALLLPVATATVERTFSAMKLIKSELRNRMNDEFMSSCLVPYVERKIFNTIFDETTMNTFQEMKTRRGQL</sequence>
<reference evidence="1" key="1">
    <citation type="journal article" date="2014" name="Nat. Commun.">
        <title>The tobacco genome sequence and its comparison with those of tomato and potato.</title>
        <authorList>
            <person name="Sierro N."/>
            <person name="Battey J.N."/>
            <person name="Ouadi S."/>
            <person name="Bakaher N."/>
            <person name="Bovet L."/>
            <person name="Willig A."/>
            <person name="Goepfert S."/>
            <person name="Peitsch M.C."/>
            <person name="Ivanov N.V."/>
        </authorList>
    </citation>
    <scope>NUCLEOTIDE SEQUENCE [LARGE SCALE GENOMIC DNA]</scope>
</reference>
<gene>
    <name evidence="2" type="primary">LOC107804480</name>
</gene>
<keyword evidence="1" id="KW-1185">Reference proteome</keyword>
<proteinExistence type="predicted"/>
<reference evidence="2" key="2">
    <citation type="submission" date="2025-08" db="UniProtKB">
        <authorList>
            <consortium name="RefSeq"/>
        </authorList>
    </citation>
    <scope>IDENTIFICATION</scope>
    <source>
        <tissue evidence="2">Leaf</tissue>
    </source>
</reference>
<accession>A0AC58UBQ3</accession>
<protein>
    <submittedName>
        <fullName evidence="2">Uncharacterized protein LOC107804480</fullName>
    </submittedName>
</protein>
<evidence type="ECO:0000313" key="2">
    <source>
        <dbReference type="RefSeq" id="XP_075106910.1"/>
    </source>
</evidence>
<dbReference type="Proteomes" id="UP000790787">
    <property type="component" value="Chromosome 4"/>
</dbReference>